<evidence type="ECO:0000313" key="1">
    <source>
        <dbReference type="EMBL" id="KAJ8945848.1"/>
    </source>
</evidence>
<evidence type="ECO:0000313" key="2">
    <source>
        <dbReference type="Proteomes" id="UP001162162"/>
    </source>
</evidence>
<dbReference type="Proteomes" id="UP001162162">
    <property type="component" value="Unassembled WGS sequence"/>
</dbReference>
<accession>A0AAV8Y564</accession>
<keyword evidence="2" id="KW-1185">Reference proteome</keyword>
<name>A0AAV8Y564_9CUCU</name>
<protein>
    <submittedName>
        <fullName evidence="1">Uncharacterized protein</fullName>
    </submittedName>
</protein>
<dbReference type="AlphaFoldDB" id="A0AAV8Y564"/>
<dbReference type="EMBL" id="JAPWTK010000205">
    <property type="protein sequence ID" value="KAJ8945848.1"/>
    <property type="molecule type" value="Genomic_DNA"/>
</dbReference>
<dbReference type="PANTHER" id="PTHR47326:SF1">
    <property type="entry name" value="HTH PSQ-TYPE DOMAIN-CONTAINING PROTEIN"/>
    <property type="match status" value="1"/>
</dbReference>
<dbReference type="PANTHER" id="PTHR47326">
    <property type="entry name" value="TRANSPOSABLE ELEMENT TC3 TRANSPOSASE-LIKE PROTEIN"/>
    <property type="match status" value="1"/>
</dbReference>
<organism evidence="1 2">
    <name type="scientific">Aromia moschata</name>
    <dbReference type="NCBI Taxonomy" id="1265417"/>
    <lineage>
        <taxon>Eukaryota</taxon>
        <taxon>Metazoa</taxon>
        <taxon>Ecdysozoa</taxon>
        <taxon>Arthropoda</taxon>
        <taxon>Hexapoda</taxon>
        <taxon>Insecta</taxon>
        <taxon>Pterygota</taxon>
        <taxon>Neoptera</taxon>
        <taxon>Endopterygota</taxon>
        <taxon>Coleoptera</taxon>
        <taxon>Polyphaga</taxon>
        <taxon>Cucujiformia</taxon>
        <taxon>Chrysomeloidea</taxon>
        <taxon>Cerambycidae</taxon>
        <taxon>Cerambycinae</taxon>
        <taxon>Callichromatini</taxon>
        <taxon>Aromia</taxon>
    </lineage>
</organism>
<proteinExistence type="predicted"/>
<reference evidence="1" key="1">
    <citation type="journal article" date="2023" name="Insect Mol. Biol.">
        <title>Genome sequencing provides insights into the evolution of gene families encoding plant cell wall-degrading enzymes in longhorned beetles.</title>
        <authorList>
            <person name="Shin N.R."/>
            <person name="Okamura Y."/>
            <person name="Kirsch R."/>
            <person name="Pauchet Y."/>
        </authorList>
    </citation>
    <scope>NUCLEOTIDE SEQUENCE</scope>
    <source>
        <strain evidence="1">AMC_N1</strain>
    </source>
</reference>
<gene>
    <name evidence="1" type="ORF">NQ318_009589</name>
</gene>
<sequence length="154" mass="18111">MRWPKDIYIEDIHRYLNRRQSNHKLFRIFYNRLGETGSFQPKSKPGTPKTITVDEEDNILIRVLENPGLSTGRLSAATGLSQSSICRLAYNLLSFHKICKPKNPDFLNKILFTDEATRRGVFNWRNNNLWDPRIHMLQKKDIFSMSLRRTFGKV</sequence>
<comment type="caution">
    <text evidence="1">The sequence shown here is derived from an EMBL/GenBank/DDBJ whole genome shotgun (WGS) entry which is preliminary data.</text>
</comment>